<name>A0A7S3W2U3_EMIHU</name>
<sequence>MQAFQERAGHANVPYGHVEDGEQLGVWLGTQRTRYKARGLSEAERKVSALSDEDVERLEALGVMWDVLTEQWERMFGLLQAFQEREGHANVPYGHVEDGEQLGVWLGTQRTRYKARGLSEGARAERGGA</sequence>
<dbReference type="PANTHER" id="PTHR33418">
    <property type="entry name" value="HELICASE-ASSOCIATED"/>
    <property type="match status" value="1"/>
</dbReference>
<dbReference type="AlphaFoldDB" id="A0A7S3W2U3"/>
<dbReference type="EMBL" id="HBIR01009697">
    <property type="protein sequence ID" value="CAE0533039.1"/>
    <property type="molecule type" value="Transcribed_RNA"/>
</dbReference>
<protein>
    <recommendedName>
        <fullName evidence="1">Helicase-associated domain-containing protein</fullName>
    </recommendedName>
</protein>
<organism evidence="2">
    <name type="scientific">Emiliania huxleyi</name>
    <name type="common">Coccolithophore</name>
    <name type="synonym">Pontosphaera huxleyi</name>
    <dbReference type="NCBI Taxonomy" id="2903"/>
    <lineage>
        <taxon>Eukaryota</taxon>
        <taxon>Haptista</taxon>
        <taxon>Haptophyta</taxon>
        <taxon>Prymnesiophyceae</taxon>
        <taxon>Isochrysidales</taxon>
        <taxon>Noelaerhabdaceae</taxon>
        <taxon>Emiliania</taxon>
    </lineage>
</organism>
<reference evidence="2" key="1">
    <citation type="submission" date="2021-01" db="EMBL/GenBank/DDBJ databases">
        <authorList>
            <person name="Corre E."/>
            <person name="Pelletier E."/>
            <person name="Niang G."/>
            <person name="Scheremetjew M."/>
            <person name="Finn R."/>
            <person name="Kale V."/>
            <person name="Holt S."/>
            <person name="Cochrane G."/>
            <person name="Meng A."/>
            <person name="Brown T."/>
            <person name="Cohen L."/>
        </authorList>
    </citation>
    <scope>NUCLEOTIDE SEQUENCE</scope>
    <source>
        <strain evidence="2">379</strain>
    </source>
</reference>
<evidence type="ECO:0000259" key="1">
    <source>
        <dbReference type="Pfam" id="PF03457"/>
    </source>
</evidence>
<gene>
    <name evidence="2" type="ORF">EHUX00137_LOCUS6817</name>
</gene>
<dbReference type="InterPro" id="IPR005114">
    <property type="entry name" value="Helicase_assoc"/>
</dbReference>
<dbReference type="Gene3D" id="6.10.140.530">
    <property type="match status" value="2"/>
</dbReference>
<evidence type="ECO:0000313" key="2">
    <source>
        <dbReference type="EMBL" id="CAE0533039.1"/>
    </source>
</evidence>
<dbReference type="PANTHER" id="PTHR33418:SF1">
    <property type="entry name" value="HELICASE-ASSOCIATED DOMAIN-CONTAINING PROTEIN"/>
    <property type="match status" value="1"/>
</dbReference>
<feature type="domain" description="Helicase-associated" evidence="1">
    <location>
        <begin position="69"/>
        <end position="123"/>
    </location>
</feature>
<feature type="domain" description="Helicase-associated" evidence="1">
    <location>
        <begin position="2"/>
        <end position="63"/>
    </location>
</feature>
<proteinExistence type="predicted"/>
<accession>A0A7S3W2U3</accession>
<dbReference type="Pfam" id="PF03457">
    <property type="entry name" value="HA"/>
    <property type="match status" value="2"/>
</dbReference>